<comment type="similarity">
    <text evidence="5">Belongs to the adenylate kinase family.</text>
</comment>
<keyword evidence="1 5" id="KW-0808">Transferase</keyword>
<dbReference type="AlphaFoldDB" id="A0A914UQP6"/>
<dbReference type="InterPro" id="IPR027417">
    <property type="entry name" value="P-loop_NTPase"/>
</dbReference>
<dbReference type="PRINTS" id="PR00094">
    <property type="entry name" value="ADENYLTKNASE"/>
</dbReference>
<keyword evidence="7" id="KW-1185">Reference proteome</keyword>
<evidence type="ECO:0000256" key="1">
    <source>
        <dbReference type="ARBA" id="ARBA00022679"/>
    </source>
</evidence>
<keyword evidence="3 5" id="KW-0418">Kinase</keyword>
<dbReference type="NCBIfam" id="TIGR01351">
    <property type="entry name" value="adk"/>
    <property type="match status" value="1"/>
</dbReference>
<dbReference type="WBParaSite" id="PSAMB.scaffold11843size3100.g34444.t1">
    <property type="protein sequence ID" value="PSAMB.scaffold11843size3100.g34444.t1"/>
    <property type="gene ID" value="PSAMB.scaffold11843size3100.g34444"/>
</dbReference>
<dbReference type="PANTHER" id="PTHR23359">
    <property type="entry name" value="NUCLEOTIDE KINASE"/>
    <property type="match status" value="1"/>
</dbReference>
<evidence type="ECO:0000259" key="6">
    <source>
        <dbReference type="Pfam" id="PF05191"/>
    </source>
</evidence>
<dbReference type="HAMAP" id="MF_00235">
    <property type="entry name" value="Adenylate_kinase_Adk"/>
    <property type="match status" value="1"/>
</dbReference>
<dbReference type="CDD" id="cd01428">
    <property type="entry name" value="ADK"/>
    <property type="match status" value="1"/>
</dbReference>
<sequence length="182" mass="19783">MAPGAAAAAVKPVEAEGFSAGEELKRVGRRGIRAIMLGPPGSGKGTQAPLLASKFCACHLATGDMLRAEVASGSEFGKELKKTMDEGKLVSDDTVCKLIDTHLDKPQCQYGFLLDGFPRTLAQAEKLDNLLEKREKPLDAVVEFGINDELLVRRITGRLFHPKSGRSYHEEFNPPKKTMTDD</sequence>
<reference evidence="8" key="1">
    <citation type="submission" date="2022-11" db="UniProtKB">
        <authorList>
            <consortium name="WormBaseParasite"/>
        </authorList>
    </citation>
    <scope>IDENTIFICATION</scope>
</reference>
<organism evidence="7 8">
    <name type="scientific">Plectus sambesii</name>
    <dbReference type="NCBI Taxonomy" id="2011161"/>
    <lineage>
        <taxon>Eukaryota</taxon>
        <taxon>Metazoa</taxon>
        <taxon>Ecdysozoa</taxon>
        <taxon>Nematoda</taxon>
        <taxon>Chromadorea</taxon>
        <taxon>Plectida</taxon>
        <taxon>Plectina</taxon>
        <taxon>Plectoidea</taxon>
        <taxon>Plectidae</taxon>
        <taxon>Plectus</taxon>
    </lineage>
</organism>
<keyword evidence="2" id="KW-0547">Nucleotide-binding</keyword>
<dbReference type="Pfam" id="PF05191">
    <property type="entry name" value="ADK_lid"/>
    <property type="match status" value="1"/>
</dbReference>
<protein>
    <recommendedName>
        <fullName evidence="4">Lethal protein 754</fullName>
    </recommendedName>
</protein>
<dbReference type="SUPFAM" id="SSF52540">
    <property type="entry name" value="P-loop containing nucleoside triphosphate hydrolases"/>
    <property type="match status" value="1"/>
</dbReference>
<dbReference type="InterPro" id="IPR006259">
    <property type="entry name" value="Adenyl_kin_sub"/>
</dbReference>
<evidence type="ECO:0000313" key="8">
    <source>
        <dbReference type="WBParaSite" id="PSAMB.scaffold11843size3100.g34444.t1"/>
    </source>
</evidence>
<dbReference type="Pfam" id="PF00406">
    <property type="entry name" value="ADK"/>
    <property type="match status" value="1"/>
</dbReference>
<dbReference type="GO" id="GO:0004017">
    <property type="term" value="F:AMP kinase activity"/>
    <property type="evidence" value="ECO:0007669"/>
    <property type="project" value="InterPro"/>
</dbReference>
<dbReference type="PROSITE" id="PS00113">
    <property type="entry name" value="ADENYLATE_KINASE"/>
    <property type="match status" value="1"/>
</dbReference>
<dbReference type="Proteomes" id="UP000887566">
    <property type="component" value="Unplaced"/>
</dbReference>
<proteinExistence type="inferred from homology"/>
<dbReference type="GO" id="GO:0005524">
    <property type="term" value="F:ATP binding"/>
    <property type="evidence" value="ECO:0007669"/>
    <property type="project" value="InterPro"/>
</dbReference>
<dbReference type="FunFam" id="3.40.50.300:FF:000106">
    <property type="entry name" value="Adenylate kinase mitochondrial"/>
    <property type="match status" value="1"/>
</dbReference>
<dbReference type="Gene3D" id="3.40.50.300">
    <property type="entry name" value="P-loop containing nucleotide triphosphate hydrolases"/>
    <property type="match status" value="1"/>
</dbReference>
<feature type="domain" description="Adenylate kinase active site lid" evidence="6">
    <location>
        <begin position="158"/>
        <end position="182"/>
    </location>
</feature>
<dbReference type="InterPro" id="IPR000850">
    <property type="entry name" value="Adenylat/UMP-CMP_kin"/>
</dbReference>
<evidence type="ECO:0000256" key="3">
    <source>
        <dbReference type="ARBA" id="ARBA00022777"/>
    </source>
</evidence>
<evidence type="ECO:0000313" key="7">
    <source>
        <dbReference type="Proteomes" id="UP000887566"/>
    </source>
</evidence>
<dbReference type="InterPro" id="IPR007862">
    <property type="entry name" value="Adenylate_kinase_lid-dom"/>
</dbReference>
<dbReference type="InterPro" id="IPR033690">
    <property type="entry name" value="Adenylat_kinase_CS"/>
</dbReference>
<evidence type="ECO:0000256" key="2">
    <source>
        <dbReference type="ARBA" id="ARBA00022741"/>
    </source>
</evidence>
<evidence type="ECO:0000256" key="4">
    <source>
        <dbReference type="ARBA" id="ARBA00078453"/>
    </source>
</evidence>
<accession>A0A914UQP6</accession>
<name>A0A914UQP6_9BILA</name>
<evidence type="ECO:0000256" key="5">
    <source>
        <dbReference type="RuleBase" id="RU003330"/>
    </source>
</evidence>